<gene>
    <name evidence="2" type="ORF">RBH19_00355</name>
</gene>
<dbReference type="PROSITE" id="PS51819">
    <property type="entry name" value="VOC"/>
    <property type="match status" value="1"/>
</dbReference>
<protein>
    <submittedName>
        <fullName evidence="2">VOC family protein</fullName>
    </submittedName>
</protein>
<evidence type="ECO:0000259" key="1">
    <source>
        <dbReference type="PROSITE" id="PS51819"/>
    </source>
</evidence>
<dbReference type="EMBL" id="JAVDDT010000001">
    <property type="protein sequence ID" value="MDQ2068322.1"/>
    <property type="molecule type" value="Genomic_DNA"/>
</dbReference>
<organism evidence="2 3">
    <name type="scientific">Natronospira bacteriovora</name>
    <dbReference type="NCBI Taxonomy" id="3069753"/>
    <lineage>
        <taxon>Bacteria</taxon>
        <taxon>Pseudomonadati</taxon>
        <taxon>Pseudomonadota</taxon>
        <taxon>Gammaproteobacteria</taxon>
        <taxon>Natronospirales</taxon>
        <taxon>Natronospiraceae</taxon>
        <taxon>Natronospira</taxon>
    </lineage>
</organism>
<accession>A0ABU0W2S5</accession>
<sequence>MTRTRFSHVNIVARDWERLAWFYEEALGCLRLPPERDYEGRDLERGTGIPGASLRGVHLRLPGYEDGKGPTLEIFQYDPRGEDPPRSVNRIGYGHICFQVSNVIEAREHVLNHGGSPVGEVVTLSPSATAAVTWCYVADPEGNIIELQRWSPFGFRRA</sequence>
<proteinExistence type="predicted"/>
<feature type="domain" description="VOC" evidence="1">
    <location>
        <begin position="5"/>
        <end position="150"/>
    </location>
</feature>
<keyword evidence="3" id="KW-1185">Reference proteome</keyword>
<dbReference type="InterPro" id="IPR004360">
    <property type="entry name" value="Glyas_Fos-R_dOase_dom"/>
</dbReference>
<dbReference type="Proteomes" id="UP001239019">
    <property type="component" value="Unassembled WGS sequence"/>
</dbReference>
<evidence type="ECO:0000313" key="3">
    <source>
        <dbReference type="Proteomes" id="UP001239019"/>
    </source>
</evidence>
<comment type="caution">
    <text evidence="2">The sequence shown here is derived from an EMBL/GenBank/DDBJ whole genome shotgun (WGS) entry which is preliminary data.</text>
</comment>
<dbReference type="RefSeq" id="WP_306726812.1">
    <property type="nucleotide sequence ID" value="NZ_JAVDDT010000001.1"/>
</dbReference>
<dbReference type="Pfam" id="PF00903">
    <property type="entry name" value="Glyoxalase"/>
    <property type="match status" value="1"/>
</dbReference>
<reference evidence="2 3" key="1">
    <citation type="submission" date="2023-08" db="EMBL/GenBank/DDBJ databases">
        <title>Whole-genome sequencing of halo(alkali)philic microorganisms from hypersaline lakes.</title>
        <authorList>
            <person name="Sorokin D.Y."/>
            <person name="Abbas B."/>
            <person name="Merkel A.Y."/>
        </authorList>
    </citation>
    <scope>NUCLEOTIDE SEQUENCE [LARGE SCALE GENOMIC DNA]</scope>
    <source>
        <strain evidence="2 3">AB-CW4</strain>
    </source>
</reference>
<evidence type="ECO:0000313" key="2">
    <source>
        <dbReference type="EMBL" id="MDQ2068322.1"/>
    </source>
</evidence>
<name>A0ABU0W2S5_9GAMM</name>
<dbReference type="Gene3D" id="3.10.180.10">
    <property type="entry name" value="2,3-Dihydroxybiphenyl 1,2-Dioxygenase, domain 1"/>
    <property type="match status" value="1"/>
</dbReference>
<dbReference type="SUPFAM" id="SSF54593">
    <property type="entry name" value="Glyoxalase/Bleomycin resistance protein/Dihydroxybiphenyl dioxygenase"/>
    <property type="match status" value="1"/>
</dbReference>
<dbReference type="InterPro" id="IPR037523">
    <property type="entry name" value="VOC_core"/>
</dbReference>
<dbReference type="InterPro" id="IPR029068">
    <property type="entry name" value="Glyas_Bleomycin-R_OHBP_Dase"/>
</dbReference>